<reference evidence="15" key="1">
    <citation type="submission" date="2016-10" db="EMBL/GenBank/DDBJ databases">
        <authorList>
            <person name="Varghese N."/>
            <person name="Submissions S."/>
        </authorList>
    </citation>
    <scope>NUCLEOTIDE SEQUENCE [LARGE SCALE GENOMIC DNA]</scope>
    <source>
        <strain evidence="15">CGMCC 1.6963</strain>
    </source>
</reference>
<proteinExistence type="inferred from homology"/>
<feature type="active site" description="Proton acceptor" evidence="7">
    <location>
        <position position="116"/>
    </location>
</feature>
<evidence type="ECO:0000256" key="10">
    <source>
        <dbReference type="SAM" id="MobiDB-lite"/>
    </source>
</evidence>
<dbReference type="InterPro" id="IPR001967">
    <property type="entry name" value="Peptidase_S11_N"/>
</dbReference>
<dbReference type="GO" id="GO:0071555">
    <property type="term" value="P:cell wall organization"/>
    <property type="evidence" value="ECO:0007669"/>
    <property type="project" value="UniProtKB-KW"/>
</dbReference>
<feature type="signal peptide" evidence="12">
    <location>
        <begin position="1"/>
        <end position="30"/>
    </location>
</feature>
<keyword evidence="11" id="KW-0812">Transmembrane</keyword>
<evidence type="ECO:0000256" key="5">
    <source>
        <dbReference type="ARBA" id="ARBA00022984"/>
    </source>
</evidence>
<dbReference type="EMBL" id="FOHB01000007">
    <property type="protein sequence ID" value="SES42013.1"/>
    <property type="molecule type" value="Genomic_DNA"/>
</dbReference>
<evidence type="ECO:0000256" key="9">
    <source>
        <dbReference type="RuleBase" id="RU004016"/>
    </source>
</evidence>
<comment type="similarity">
    <text evidence="1 9">Belongs to the peptidase S11 family.</text>
</comment>
<gene>
    <name evidence="14" type="ORF">SAMN05216199_3459</name>
</gene>
<dbReference type="SUPFAM" id="SSF56601">
    <property type="entry name" value="beta-lactamase/transpeptidase-like"/>
    <property type="match status" value="1"/>
</dbReference>
<sequence>MRRILCAAAAGLVLAVGGAVVSPAPEAATAAVPAAPKPRPRPSTPTLPVPKPTVDPKLSVGGERLASMGLVVDLPAGVPAPPKLKDVSWVLADMDSGEVVAAKAAHARMLPASTLKTLTALTLIPKVDANRPFRATAEDANADGTRVGLLPGQAYTGRQLFSALLMSSGNDAAYALARAGGGRQETLAAMNQEARQLGAHDTVAKDPSGLDAPGQTSSAYDLALIGRAAMQLPDFRTYVTTKQMKFPGAKGRNGKRASFVISNHNRLLYNYDGTIGIKNGYTNAAKRTFISAVTRGGKTYILTEMYGLDNSWRPQAAMYDWAFRWGDKARPVGRLVHPGEVTEPPTPAPAATDAPGAPAADVAKGDGRADGAAAAIPSALGSQRVPPWVGVASLAAAVLLVALFAVRGITGGRAGRPPSRHRAR</sequence>
<feature type="chain" id="PRO_5011554512" evidence="12">
    <location>
        <begin position="31"/>
        <end position="424"/>
    </location>
</feature>
<feature type="active site" description="Acyl-ester intermediate" evidence="7">
    <location>
        <position position="113"/>
    </location>
</feature>
<dbReference type="RefSeq" id="WP_091761045.1">
    <property type="nucleotide sequence ID" value="NZ_FOHB01000007.1"/>
</dbReference>
<evidence type="ECO:0000256" key="2">
    <source>
        <dbReference type="ARBA" id="ARBA00022729"/>
    </source>
</evidence>
<feature type="active site" evidence="7">
    <location>
        <position position="168"/>
    </location>
</feature>
<feature type="binding site" evidence="8">
    <location>
        <position position="278"/>
    </location>
    <ligand>
        <name>substrate</name>
    </ligand>
</feature>
<keyword evidence="2 12" id="KW-0732">Signal</keyword>
<dbReference type="AlphaFoldDB" id="A0A1H9X8N6"/>
<dbReference type="PANTHER" id="PTHR21581">
    <property type="entry name" value="D-ALANYL-D-ALANINE CARBOXYPEPTIDASE"/>
    <property type="match status" value="1"/>
</dbReference>
<feature type="region of interest" description="Disordered" evidence="10">
    <location>
        <begin position="32"/>
        <end position="55"/>
    </location>
</feature>
<dbReference type="GO" id="GO:0009002">
    <property type="term" value="F:serine-type D-Ala-D-Ala carboxypeptidase activity"/>
    <property type="evidence" value="ECO:0007669"/>
    <property type="project" value="InterPro"/>
</dbReference>
<dbReference type="OrthoDB" id="3663940at2"/>
<name>A0A1H9X8N6_9MICO</name>
<keyword evidence="4" id="KW-0133">Cell shape</keyword>
<feature type="transmembrane region" description="Helical" evidence="11">
    <location>
        <begin position="388"/>
        <end position="406"/>
    </location>
</feature>
<dbReference type="InterPro" id="IPR018044">
    <property type="entry name" value="Peptidase_S11"/>
</dbReference>
<protein>
    <submittedName>
        <fullName evidence="14">D-alanyl-D-alanine carboxypeptidase (Penicillin-binding protein 5/6)</fullName>
    </submittedName>
</protein>
<dbReference type="PRINTS" id="PR00725">
    <property type="entry name" value="DADACBPTASE1"/>
</dbReference>
<dbReference type="GO" id="GO:0009252">
    <property type="term" value="P:peptidoglycan biosynthetic process"/>
    <property type="evidence" value="ECO:0007669"/>
    <property type="project" value="UniProtKB-KW"/>
</dbReference>
<keyword evidence="5" id="KW-0573">Peptidoglycan synthesis</keyword>
<dbReference type="InterPro" id="IPR012338">
    <property type="entry name" value="Beta-lactam/transpept-like"/>
</dbReference>
<keyword evidence="14" id="KW-0645">Protease</keyword>
<dbReference type="Gene3D" id="3.40.710.10">
    <property type="entry name" value="DD-peptidase/beta-lactamase superfamily"/>
    <property type="match status" value="1"/>
</dbReference>
<feature type="compositionally biased region" description="Low complexity" evidence="10">
    <location>
        <begin position="339"/>
        <end position="362"/>
    </location>
</feature>
<dbReference type="PANTHER" id="PTHR21581:SF33">
    <property type="entry name" value="D-ALANYL-D-ALANINE CARBOXYPEPTIDASE DACB"/>
    <property type="match status" value="1"/>
</dbReference>
<feature type="region of interest" description="Disordered" evidence="10">
    <location>
        <begin position="339"/>
        <end position="366"/>
    </location>
</feature>
<evidence type="ECO:0000256" key="6">
    <source>
        <dbReference type="ARBA" id="ARBA00023316"/>
    </source>
</evidence>
<dbReference type="Proteomes" id="UP000199019">
    <property type="component" value="Unassembled WGS sequence"/>
</dbReference>
<evidence type="ECO:0000313" key="14">
    <source>
        <dbReference type="EMBL" id="SES42013.1"/>
    </source>
</evidence>
<keyword evidence="11" id="KW-1133">Transmembrane helix</keyword>
<keyword evidence="14" id="KW-0121">Carboxypeptidase</keyword>
<keyword evidence="6" id="KW-0961">Cell wall biogenesis/degradation</keyword>
<feature type="compositionally biased region" description="Pro residues" evidence="10">
    <location>
        <begin position="35"/>
        <end position="53"/>
    </location>
</feature>
<evidence type="ECO:0000313" key="15">
    <source>
        <dbReference type="Proteomes" id="UP000199019"/>
    </source>
</evidence>
<dbReference type="Pfam" id="PF00768">
    <property type="entry name" value="Peptidase_S11"/>
    <property type="match status" value="1"/>
</dbReference>
<keyword evidence="3" id="KW-0378">Hydrolase</keyword>
<keyword evidence="15" id="KW-1185">Reference proteome</keyword>
<evidence type="ECO:0000256" key="12">
    <source>
        <dbReference type="SAM" id="SignalP"/>
    </source>
</evidence>
<evidence type="ECO:0000259" key="13">
    <source>
        <dbReference type="Pfam" id="PF00768"/>
    </source>
</evidence>
<dbReference type="GO" id="GO:0008360">
    <property type="term" value="P:regulation of cell shape"/>
    <property type="evidence" value="ECO:0007669"/>
    <property type="project" value="UniProtKB-KW"/>
</dbReference>
<feature type="domain" description="Peptidase S11 D-alanyl-D-alanine carboxypeptidase A N-terminal" evidence="13">
    <location>
        <begin position="80"/>
        <end position="302"/>
    </location>
</feature>
<evidence type="ECO:0000256" key="7">
    <source>
        <dbReference type="PIRSR" id="PIRSR618044-1"/>
    </source>
</evidence>
<organism evidence="14 15">
    <name type="scientific">Pedococcus cremeus</name>
    <dbReference type="NCBI Taxonomy" id="587636"/>
    <lineage>
        <taxon>Bacteria</taxon>
        <taxon>Bacillati</taxon>
        <taxon>Actinomycetota</taxon>
        <taxon>Actinomycetes</taxon>
        <taxon>Micrococcales</taxon>
        <taxon>Intrasporangiaceae</taxon>
        <taxon>Pedococcus</taxon>
    </lineage>
</organism>
<keyword evidence="11" id="KW-0472">Membrane</keyword>
<evidence type="ECO:0000256" key="4">
    <source>
        <dbReference type="ARBA" id="ARBA00022960"/>
    </source>
</evidence>
<evidence type="ECO:0000256" key="3">
    <source>
        <dbReference type="ARBA" id="ARBA00022801"/>
    </source>
</evidence>
<evidence type="ECO:0000256" key="11">
    <source>
        <dbReference type="SAM" id="Phobius"/>
    </source>
</evidence>
<evidence type="ECO:0000256" key="1">
    <source>
        <dbReference type="ARBA" id="ARBA00007164"/>
    </source>
</evidence>
<dbReference type="GO" id="GO:0006508">
    <property type="term" value="P:proteolysis"/>
    <property type="evidence" value="ECO:0007669"/>
    <property type="project" value="InterPro"/>
</dbReference>
<evidence type="ECO:0000256" key="8">
    <source>
        <dbReference type="PIRSR" id="PIRSR618044-2"/>
    </source>
</evidence>
<accession>A0A1H9X8N6</accession>
<dbReference type="STRING" id="587636.SAMN05216199_3459"/>